<gene>
    <name evidence="1" type="ORF">G1H61_25785</name>
</gene>
<evidence type="ECO:0000313" key="1">
    <source>
        <dbReference type="EMBL" id="HAD2721262.1"/>
    </source>
</evidence>
<dbReference type="EMBL" id="DAAOEO010000343">
    <property type="protein sequence ID" value="HAD2721262.1"/>
    <property type="molecule type" value="Genomic_DNA"/>
</dbReference>
<reference evidence="1" key="1">
    <citation type="journal article" date="2018" name="Genome Biol.">
        <title>SKESA: strategic k-mer extension for scrupulous assemblies.</title>
        <authorList>
            <person name="Souvorov A."/>
            <person name="Agarwala R."/>
            <person name="Lipman D.J."/>
        </authorList>
    </citation>
    <scope>NUCLEOTIDE SEQUENCE</scope>
    <source>
        <strain evidence="1">Salmonella enterica subsp. enterica</strain>
    </source>
</reference>
<organism evidence="1">
    <name type="scientific">Salmonella enterica I</name>
    <dbReference type="NCBI Taxonomy" id="59201"/>
    <lineage>
        <taxon>Bacteria</taxon>
        <taxon>Pseudomonadati</taxon>
        <taxon>Pseudomonadota</taxon>
        <taxon>Gammaproteobacteria</taxon>
        <taxon>Enterobacterales</taxon>
        <taxon>Enterobacteriaceae</taxon>
        <taxon>Salmonella</taxon>
    </lineage>
</organism>
<sequence length="186" mass="20865">MYIIRGDIIHIFEIRADDMYTTIRNTTLAMVACFSYIAHASTHPPLIITRGAGGDASGATVIHDNWRHGTPDLVNLTDIPIDKIRPEKYRCVLIIGQGAIKEMLLANNASAILSGKTVGLYTHLIDQNTLRLLRQLQNKVRFNLFFTRSQITLLKLRNISEYNFLSSKVNNVWGQDSLAIETVAPD</sequence>
<proteinExistence type="predicted"/>
<feature type="non-terminal residue" evidence="1">
    <location>
        <position position="186"/>
    </location>
</feature>
<protein>
    <submittedName>
        <fullName evidence="1">Uncharacterized protein</fullName>
    </submittedName>
</protein>
<comment type="caution">
    <text evidence="1">The sequence shown here is derived from an EMBL/GenBank/DDBJ whole genome shotgun (WGS) entry which is preliminary data.</text>
</comment>
<dbReference type="AlphaFoldDB" id="A0A712CPQ8"/>
<reference evidence="1" key="2">
    <citation type="submission" date="2019-01" db="EMBL/GenBank/DDBJ databases">
        <authorList>
            <consortium name="NCBI Pathogen Detection Project"/>
        </authorList>
    </citation>
    <scope>NUCLEOTIDE SEQUENCE</scope>
    <source>
        <strain evidence="1">Salmonella enterica subsp. enterica</strain>
    </source>
</reference>
<name>A0A712CPQ8_SALET</name>
<accession>A0A712CPQ8</accession>